<keyword evidence="8" id="KW-0274">FAD</keyword>
<organism evidence="14 15">
    <name type="scientific">Thiomicrorhabdus immobilis</name>
    <dbReference type="NCBI Taxonomy" id="2791037"/>
    <lineage>
        <taxon>Bacteria</taxon>
        <taxon>Pseudomonadati</taxon>
        <taxon>Pseudomonadota</taxon>
        <taxon>Gammaproteobacteria</taxon>
        <taxon>Thiotrichales</taxon>
        <taxon>Piscirickettsiaceae</taxon>
        <taxon>Thiomicrorhabdus</taxon>
    </lineage>
</organism>
<dbReference type="Pfam" id="PF18113">
    <property type="entry name" value="Rbx_binding"/>
    <property type="match status" value="1"/>
</dbReference>
<proteinExistence type="inferred from homology"/>
<feature type="domain" description="Rubredoxin-like" evidence="13">
    <location>
        <begin position="5"/>
        <end position="56"/>
    </location>
</feature>
<dbReference type="InterPro" id="IPR041364">
    <property type="entry name" value="Rbx-bd"/>
</dbReference>
<keyword evidence="5" id="KW-0963">Cytoplasm</keyword>
<keyword evidence="12" id="KW-0520">NAD</keyword>
<keyword evidence="9" id="KW-0249">Electron transport</keyword>
<dbReference type="PROSITE" id="PS50903">
    <property type="entry name" value="RUBREDOXIN_LIKE"/>
    <property type="match status" value="1"/>
</dbReference>
<dbReference type="PANTHER" id="PTHR43429:SF3">
    <property type="entry name" value="NITRITE REDUCTASE [NAD(P)H]"/>
    <property type="match status" value="1"/>
</dbReference>
<keyword evidence="11" id="KW-0408">Iron</keyword>
<dbReference type="InterPro" id="IPR024935">
    <property type="entry name" value="Rubredoxin_dom"/>
</dbReference>
<evidence type="ECO:0000313" key="15">
    <source>
        <dbReference type="Proteomes" id="UP001054820"/>
    </source>
</evidence>
<sequence>MSQPYQKYICKTCGLIYDEELGDPDSGLAPGTRFEDIPDDWYCPLCLVSKSDFILVDTAKKIAGGEQTKRKVSSQADVLIIGSGYAGWQAAEAIRNENSSAVITLLTADDGAVYPKPALSMALSQNRTPEDLTEATANQKAAELELGVKTRTKVMSINTKRKKVMTTTGSFSYDKLILATGAKAMAPQIEGDASHEIVTINDLTAYKKFYKALQQTKKVTLIGGGLIATELAEDLRSFGVEVDMIVRGAHLMSQIMPEAISHNLEEKLRARGVNLIFNSEVKEMNFSENGYTLKTDQGETYGAELVLAAIGIAPNIDLAKKAKLDTNLGICIDQYCQTSEKDVFAIGDCAEADGVVQAYLEPIRRQVKALASHLYGSSEECFKVLPTLIKTKTPSLSIMLSPPLHATHGQWELNMNVGENQRLHYTVDGKVSGFALSGEFVTSANKLYQELYSA</sequence>
<keyword evidence="6" id="KW-0285">Flavoprotein</keyword>
<keyword evidence="4" id="KW-0813">Transport</keyword>
<evidence type="ECO:0000256" key="11">
    <source>
        <dbReference type="ARBA" id="ARBA00023004"/>
    </source>
</evidence>
<keyword evidence="7" id="KW-0479">Metal-binding</keyword>
<dbReference type="Gene3D" id="3.50.50.60">
    <property type="entry name" value="FAD/NAD(P)-binding domain"/>
    <property type="match status" value="2"/>
</dbReference>
<name>A0ABM7MAM4_9GAMM</name>
<dbReference type="InterPro" id="IPR036188">
    <property type="entry name" value="FAD/NAD-bd_sf"/>
</dbReference>
<comment type="subcellular location">
    <subcellularLocation>
        <location evidence="2">Cytoplasm</location>
    </subcellularLocation>
</comment>
<dbReference type="InterPro" id="IPR050260">
    <property type="entry name" value="FAD-bd_OxRdtase"/>
</dbReference>
<dbReference type="InterPro" id="IPR023753">
    <property type="entry name" value="FAD/NAD-binding_dom"/>
</dbReference>
<gene>
    <name evidence="14" type="primary">norW</name>
    <name evidence="14" type="ORF">THMIRHAM_01620</name>
</gene>
<evidence type="ECO:0000256" key="1">
    <source>
        <dbReference type="ARBA" id="ARBA00001974"/>
    </source>
</evidence>
<dbReference type="EMBL" id="AP024202">
    <property type="protein sequence ID" value="BCN92377.1"/>
    <property type="molecule type" value="Genomic_DNA"/>
</dbReference>
<keyword evidence="15" id="KW-1185">Reference proteome</keyword>
<evidence type="ECO:0000256" key="4">
    <source>
        <dbReference type="ARBA" id="ARBA00022448"/>
    </source>
</evidence>
<dbReference type="PRINTS" id="PR00411">
    <property type="entry name" value="PNDRDTASEI"/>
</dbReference>
<evidence type="ECO:0000256" key="12">
    <source>
        <dbReference type="ARBA" id="ARBA00023027"/>
    </source>
</evidence>
<evidence type="ECO:0000259" key="13">
    <source>
        <dbReference type="PROSITE" id="PS50903"/>
    </source>
</evidence>
<dbReference type="CDD" id="cd00730">
    <property type="entry name" value="rubredoxin"/>
    <property type="match status" value="1"/>
</dbReference>
<reference evidence="14" key="1">
    <citation type="journal article" date="2022" name="Arch. Microbiol.">
        <title>Thiomicrorhabdus immobilis sp. nov., a mesophilic sulfur-oxidizing bacterium isolated from sediment of a brackish lake in northern Japan.</title>
        <authorList>
            <person name="Kojima H."/>
            <person name="Mochizuki J."/>
            <person name="Kanda M."/>
            <person name="Watanabe T."/>
            <person name="Fukui M."/>
        </authorList>
    </citation>
    <scope>NUCLEOTIDE SEQUENCE</scope>
    <source>
        <strain evidence="14">Am19</strain>
    </source>
</reference>
<dbReference type="PANTHER" id="PTHR43429">
    <property type="entry name" value="PYRIDINE NUCLEOTIDE-DISULFIDE OXIDOREDUCTASE DOMAIN-CONTAINING"/>
    <property type="match status" value="1"/>
</dbReference>
<dbReference type="Pfam" id="PF07992">
    <property type="entry name" value="Pyr_redox_2"/>
    <property type="match status" value="1"/>
</dbReference>
<dbReference type="RefSeq" id="WP_375540379.1">
    <property type="nucleotide sequence ID" value="NZ_AP024202.1"/>
</dbReference>
<accession>A0ABM7MAM4</accession>
<dbReference type="Proteomes" id="UP001054820">
    <property type="component" value="Chromosome"/>
</dbReference>
<comment type="similarity">
    <text evidence="3">Belongs to the FAD-dependent oxidoreductase family.</text>
</comment>
<evidence type="ECO:0000256" key="3">
    <source>
        <dbReference type="ARBA" id="ARBA00006442"/>
    </source>
</evidence>
<dbReference type="SUPFAM" id="SSF57802">
    <property type="entry name" value="Rubredoxin-like"/>
    <property type="match status" value="1"/>
</dbReference>
<dbReference type="SUPFAM" id="SSF51905">
    <property type="entry name" value="FAD/NAD(P)-binding domain"/>
    <property type="match status" value="1"/>
</dbReference>
<dbReference type="Gene3D" id="2.20.28.10">
    <property type="match status" value="1"/>
</dbReference>
<evidence type="ECO:0000256" key="8">
    <source>
        <dbReference type="ARBA" id="ARBA00022827"/>
    </source>
</evidence>
<comment type="cofactor">
    <cofactor evidence="1">
        <name>FAD</name>
        <dbReference type="ChEBI" id="CHEBI:57692"/>
    </cofactor>
</comment>
<evidence type="ECO:0000256" key="2">
    <source>
        <dbReference type="ARBA" id="ARBA00004496"/>
    </source>
</evidence>
<evidence type="ECO:0000256" key="7">
    <source>
        <dbReference type="ARBA" id="ARBA00022723"/>
    </source>
</evidence>
<evidence type="ECO:0000256" key="10">
    <source>
        <dbReference type="ARBA" id="ARBA00023002"/>
    </source>
</evidence>
<dbReference type="Gene3D" id="3.30.390.120">
    <property type="match status" value="1"/>
</dbReference>
<dbReference type="InterPro" id="IPR024934">
    <property type="entry name" value="Rubredoxin-like_dom"/>
</dbReference>
<protein>
    <submittedName>
        <fullName evidence="14">Nitric oxide reductase FlRd-NAD(+) reductase</fullName>
    </submittedName>
</protein>
<evidence type="ECO:0000256" key="9">
    <source>
        <dbReference type="ARBA" id="ARBA00022982"/>
    </source>
</evidence>
<dbReference type="PRINTS" id="PR00368">
    <property type="entry name" value="FADPNR"/>
</dbReference>
<dbReference type="PRINTS" id="PR00163">
    <property type="entry name" value="RUBREDOXIN"/>
</dbReference>
<evidence type="ECO:0000313" key="14">
    <source>
        <dbReference type="EMBL" id="BCN92377.1"/>
    </source>
</evidence>
<keyword evidence="10" id="KW-0560">Oxidoreductase</keyword>
<dbReference type="Pfam" id="PF00301">
    <property type="entry name" value="Rubredoxin"/>
    <property type="match status" value="1"/>
</dbReference>
<evidence type="ECO:0000256" key="5">
    <source>
        <dbReference type="ARBA" id="ARBA00022490"/>
    </source>
</evidence>
<evidence type="ECO:0000256" key="6">
    <source>
        <dbReference type="ARBA" id="ARBA00022630"/>
    </source>
</evidence>